<evidence type="ECO:0000313" key="9">
    <source>
        <dbReference type="EMBL" id="RZT01112.1"/>
    </source>
</evidence>
<dbReference type="InterPro" id="IPR038109">
    <property type="entry name" value="DNA_bind_recomb_sf"/>
</dbReference>
<dbReference type="InterPro" id="IPR006119">
    <property type="entry name" value="Resolv_N"/>
</dbReference>
<dbReference type="InterPro" id="IPR006118">
    <property type="entry name" value="Recombinase_CS"/>
</dbReference>
<keyword evidence="2" id="KW-0238">DNA-binding</keyword>
<dbReference type="InterPro" id="IPR011109">
    <property type="entry name" value="DNA_bind_recombinase_dom"/>
</dbReference>
<keyword evidence="3" id="KW-0233">DNA recombination</keyword>
<dbReference type="EMBL" id="SGXF01000002">
    <property type="protein sequence ID" value="RZT01112.1"/>
    <property type="molecule type" value="Genomic_DNA"/>
</dbReference>
<dbReference type="SMART" id="SM00857">
    <property type="entry name" value="Resolvase"/>
    <property type="match status" value="1"/>
</dbReference>
<keyword evidence="1" id="KW-0229">DNA integration</keyword>
<dbReference type="PROSITE" id="PS00397">
    <property type="entry name" value="RECOMBINASES_1"/>
    <property type="match status" value="1"/>
</dbReference>
<evidence type="ECO:0000256" key="2">
    <source>
        <dbReference type="ARBA" id="ARBA00023125"/>
    </source>
</evidence>
<dbReference type="GO" id="GO:0003677">
    <property type="term" value="F:DNA binding"/>
    <property type="evidence" value="ECO:0007669"/>
    <property type="project" value="UniProtKB-KW"/>
</dbReference>
<dbReference type="GO" id="GO:0000150">
    <property type="term" value="F:DNA strand exchange activity"/>
    <property type="evidence" value="ECO:0007669"/>
    <property type="project" value="InterPro"/>
</dbReference>
<dbReference type="PROSITE" id="PS51736">
    <property type="entry name" value="RECOMBINASES_3"/>
    <property type="match status" value="1"/>
</dbReference>
<dbReference type="PANTHER" id="PTHR30461:SF23">
    <property type="entry name" value="DNA RECOMBINASE-RELATED"/>
    <property type="match status" value="1"/>
</dbReference>
<keyword evidence="6" id="KW-0175">Coiled coil</keyword>
<dbReference type="Pfam" id="PF00239">
    <property type="entry name" value="Resolvase"/>
    <property type="match status" value="1"/>
</dbReference>
<dbReference type="PANTHER" id="PTHR30461">
    <property type="entry name" value="DNA-INVERTASE FROM LAMBDOID PROPHAGE"/>
    <property type="match status" value="1"/>
</dbReference>
<evidence type="ECO:0000256" key="4">
    <source>
        <dbReference type="PIRSR" id="PIRSR606118-50"/>
    </source>
</evidence>
<organism evidence="9 10">
    <name type="scientific">Cuneatibacter caecimuris</name>
    <dbReference type="NCBI Taxonomy" id="1796618"/>
    <lineage>
        <taxon>Bacteria</taxon>
        <taxon>Bacillati</taxon>
        <taxon>Bacillota</taxon>
        <taxon>Clostridia</taxon>
        <taxon>Lachnospirales</taxon>
        <taxon>Lachnospiraceae</taxon>
        <taxon>Cuneatibacter</taxon>
    </lineage>
</organism>
<dbReference type="AlphaFoldDB" id="A0A4Q7PPM7"/>
<evidence type="ECO:0000256" key="6">
    <source>
        <dbReference type="SAM" id="Coils"/>
    </source>
</evidence>
<evidence type="ECO:0000313" key="10">
    <source>
        <dbReference type="Proteomes" id="UP000292927"/>
    </source>
</evidence>
<feature type="domain" description="Recombinase" evidence="8">
    <location>
        <begin position="160"/>
        <end position="265"/>
    </location>
</feature>
<sequence length="478" mass="54020">MKTAAAYIRVSTEDQIEYSPESQRKKLLEYAASHQLLLPKELVFTDEGISGRSAAKRPGFQKMISMAKQTPRPFDLILVWKFSRFARSRQDSIFYKSLLRRDCGIEVISITEQLSSDPTSILVEALLEAMDEYYSINLAQEVRRGMQEKYSRGGVVSPPPFGYLAREGAFIPDPETAPLVPETFRRFLNGQTLRDLADWFNQQGILTKKGNPFTPRAVSYLLSNQVYLGLHCRKGCSPVPGTHPALVDQEVFNQVQKKRNHAPRAACECRPPYSLKGLVRCSCCGSVLTRSSRNSLQCCRYSRGQCKESHSVSISVFRQVLLDALEEDLGEISFSFSIPISKGRDSGQDFCGAVSSEAAKTLRRRLEKRLERIREAYEAGVDSLEEYREKKQQLTTLLSLSPGHTEECTSYPEIRQSSPESHLVPVCLPAARLLDWIRQDRISPGLQNRILKNLLASVVFDRKEGTFRLIYRFTTALG</sequence>
<dbReference type="Proteomes" id="UP000292927">
    <property type="component" value="Unassembled WGS sequence"/>
</dbReference>
<dbReference type="OrthoDB" id="9769353at2"/>
<evidence type="ECO:0000256" key="5">
    <source>
        <dbReference type="PROSITE-ProRule" id="PRU10137"/>
    </source>
</evidence>
<protein>
    <submittedName>
        <fullName evidence="9">DNA invertase Pin-like site-specific DNA recombinase</fullName>
    </submittedName>
</protein>
<comment type="caution">
    <text evidence="9">The sequence shown here is derived from an EMBL/GenBank/DDBJ whole genome shotgun (WGS) entry which is preliminary data.</text>
</comment>
<proteinExistence type="predicted"/>
<dbReference type="SUPFAM" id="SSF53041">
    <property type="entry name" value="Resolvase-like"/>
    <property type="match status" value="1"/>
</dbReference>
<dbReference type="Gene3D" id="3.90.1750.20">
    <property type="entry name" value="Putative Large Serine Recombinase, Chain B, Domain 2"/>
    <property type="match status" value="1"/>
</dbReference>
<reference evidence="9 10" key="1">
    <citation type="submission" date="2019-02" db="EMBL/GenBank/DDBJ databases">
        <title>Genomic Encyclopedia of Type Strains, Phase IV (KMG-IV): sequencing the most valuable type-strain genomes for metagenomic binning, comparative biology and taxonomic classification.</title>
        <authorList>
            <person name="Goeker M."/>
        </authorList>
    </citation>
    <scope>NUCLEOTIDE SEQUENCE [LARGE SCALE GENOMIC DNA]</scope>
    <source>
        <strain evidence="9 10">DSM 29486</strain>
    </source>
</reference>
<dbReference type="GO" id="GO:0015074">
    <property type="term" value="P:DNA integration"/>
    <property type="evidence" value="ECO:0007669"/>
    <property type="project" value="UniProtKB-KW"/>
</dbReference>
<dbReference type="PROSITE" id="PS51737">
    <property type="entry name" value="RECOMBINASE_DNA_BIND"/>
    <property type="match status" value="1"/>
</dbReference>
<dbReference type="RefSeq" id="WP_130434711.1">
    <property type="nucleotide sequence ID" value="NZ_SGXF01000002.1"/>
</dbReference>
<gene>
    <name evidence="9" type="ORF">EV209_1553</name>
</gene>
<dbReference type="Pfam" id="PF07508">
    <property type="entry name" value="Recombinase"/>
    <property type="match status" value="1"/>
</dbReference>
<dbReference type="InterPro" id="IPR036162">
    <property type="entry name" value="Resolvase-like_N_sf"/>
</dbReference>
<dbReference type="Gene3D" id="3.40.50.1390">
    <property type="entry name" value="Resolvase, N-terminal catalytic domain"/>
    <property type="match status" value="1"/>
</dbReference>
<accession>A0A4Q7PPM7</accession>
<dbReference type="CDD" id="cd00338">
    <property type="entry name" value="Ser_Recombinase"/>
    <property type="match status" value="1"/>
</dbReference>
<dbReference type="InterPro" id="IPR050639">
    <property type="entry name" value="SSR_resolvase"/>
</dbReference>
<feature type="domain" description="Resolvase/invertase-type recombinase catalytic" evidence="7">
    <location>
        <begin position="3"/>
        <end position="153"/>
    </location>
</feature>
<keyword evidence="10" id="KW-1185">Reference proteome</keyword>
<evidence type="ECO:0000259" key="7">
    <source>
        <dbReference type="PROSITE" id="PS51736"/>
    </source>
</evidence>
<feature type="active site" description="O-(5'-phospho-DNA)-serine intermediate" evidence="4 5">
    <location>
        <position position="11"/>
    </location>
</feature>
<feature type="coiled-coil region" evidence="6">
    <location>
        <begin position="356"/>
        <end position="390"/>
    </location>
</feature>
<evidence type="ECO:0000256" key="1">
    <source>
        <dbReference type="ARBA" id="ARBA00022908"/>
    </source>
</evidence>
<evidence type="ECO:0000256" key="3">
    <source>
        <dbReference type="ARBA" id="ARBA00023172"/>
    </source>
</evidence>
<evidence type="ECO:0000259" key="8">
    <source>
        <dbReference type="PROSITE" id="PS51737"/>
    </source>
</evidence>
<name>A0A4Q7PPM7_9FIRM</name>